<proteinExistence type="predicted"/>
<comment type="caution">
    <text evidence="1">The sequence shown here is derived from an EMBL/GenBank/DDBJ whole genome shotgun (WGS) entry which is preliminary data.</text>
</comment>
<dbReference type="EMBL" id="DXCL01000009">
    <property type="protein sequence ID" value="HIZ02939.1"/>
    <property type="molecule type" value="Genomic_DNA"/>
</dbReference>
<sequence length="663" mass="75801">MIFKYMPRVTITPGVCEAERIEELVRRCVEYRYDEVMFFVNAENLYRGFVDISSLEPQVKLIKRAKSALAAEGIKTSVNPWTSIGQAEWGVFKDEHGFRHMVDVDGKAAEMTACPLDETWRDYVLNYYDYLAKEIEPETLWVEDDFRLHNHYPLHWGGCFCKEHMKLYCARLEKNVDVQEFARGMALNAEGGTYRKAFYESNRETMRNLAEFLGKELRIKHPRLKIGLMSSDPKMHTIEGRDWKGVLCGLCGETPIDRIHLPMYRQFCLQDYCWCFNDISMSTRALLPENTIVLPEVENAMFSPYTKSVNTTRFQVESSLALLSKGITLDLDCFAGNGIVAEYGYGNALAEIKEYLNAFVGLNLQFNQMQGITVPVSEDAFLRAEPCADLTEIHTEENWWASYFASCGVAYKYEKVLKDCGAVAVSGEYLNGLSDSQIRELFKNTFMILDGRSVEILFSRGLNDLIGAEQFHVLHWENGQYSYEQAEPGRVYLGIEKCRTSATVTCPPYIKIEYKTTPAVYTRMNDCFEREVGLGIVRGNGFLVFPFICRGKQHGLLSSMRVEALKTALSEARTKPLVYTEKPYLSVYYYNTKQYDVALLVNFSDDEYKDFVLCGIGEFRKVRILNRNNGTWQDVNTITNGNQTVIKAVALPSATVALKIYKE</sequence>
<evidence type="ECO:0000313" key="2">
    <source>
        <dbReference type="Proteomes" id="UP000824132"/>
    </source>
</evidence>
<dbReference type="Proteomes" id="UP000824132">
    <property type="component" value="Unassembled WGS sequence"/>
</dbReference>
<gene>
    <name evidence="1" type="ORF">H9727_01485</name>
</gene>
<protein>
    <submittedName>
        <fullName evidence="1">Uncharacterized protein</fullName>
    </submittedName>
</protein>
<reference evidence="1" key="2">
    <citation type="submission" date="2021-04" db="EMBL/GenBank/DDBJ databases">
        <authorList>
            <person name="Gilroy R."/>
        </authorList>
    </citation>
    <scope>NUCLEOTIDE SEQUENCE</scope>
    <source>
        <strain evidence="1">CHK187-5294</strain>
    </source>
</reference>
<dbReference type="AlphaFoldDB" id="A0A9D2A836"/>
<organism evidence="1 2">
    <name type="scientific">Candidatus Borkfalkia avistercoris</name>
    <dbReference type="NCBI Taxonomy" id="2838504"/>
    <lineage>
        <taxon>Bacteria</taxon>
        <taxon>Bacillati</taxon>
        <taxon>Bacillota</taxon>
        <taxon>Clostridia</taxon>
        <taxon>Christensenellales</taxon>
        <taxon>Christensenellaceae</taxon>
        <taxon>Candidatus Borkfalkia</taxon>
    </lineage>
</organism>
<accession>A0A9D2A836</accession>
<name>A0A9D2A836_9FIRM</name>
<evidence type="ECO:0000313" key="1">
    <source>
        <dbReference type="EMBL" id="HIZ02939.1"/>
    </source>
</evidence>
<reference evidence="1" key="1">
    <citation type="journal article" date="2021" name="PeerJ">
        <title>Extensive microbial diversity within the chicken gut microbiome revealed by metagenomics and culture.</title>
        <authorList>
            <person name="Gilroy R."/>
            <person name="Ravi A."/>
            <person name="Getino M."/>
            <person name="Pursley I."/>
            <person name="Horton D.L."/>
            <person name="Alikhan N.F."/>
            <person name="Baker D."/>
            <person name="Gharbi K."/>
            <person name="Hall N."/>
            <person name="Watson M."/>
            <person name="Adriaenssens E.M."/>
            <person name="Foster-Nyarko E."/>
            <person name="Jarju S."/>
            <person name="Secka A."/>
            <person name="Antonio M."/>
            <person name="Oren A."/>
            <person name="Chaudhuri R.R."/>
            <person name="La Ragione R."/>
            <person name="Hildebrand F."/>
            <person name="Pallen M.J."/>
        </authorList>
    </citation>
    <scope>NUCLEOTIDE SEQUENCE</scope>
    <source>
        <strain evidence="1">CHK187-5294</strain>
    </source>
</reference>